<proteinExistence type="predicted"/>
<accession>A0ACB8XPQ0</accession>
<evidence type="ECO:0000313" key="2">
    <source>
        <dbReference type="Proteomes" id="UP001055879"/>
    </source>
</evidence>
<gene>
    <name evidence="1" type="ORF">L6452_38503</name>
</gene>
<evidence type="ECO:0000313" key="1">
    <source>
        <dbReference type="EMBL" id="KAI3672415.1"/>
    </source>
</evidence>
<name>A0ACB8XPQ0_ARCLA</name>
<comment type="caution">
    <text evidence="1">The sequence shown here is derived from an EMBL/GenBank/DDBJ whole genome shotgun (WGS) entry which is preliminary data.</text>
</comment>
<reference evidence="1 2" key="2">
    <citation type="journal article" date="2022" name="Mol. Ecol. Resour.">
        <title>The genomes of chicory, endive, great burdock and yacon provide insights into Asteraceae paleo-polyploidization history and plant inulin production.</title>
        <authorList>
            <person name="Fan W."/>
            <person name="Wang S."/>
            <person name="Wang H."/>
            <person name="Wang A."/>
            <person name="Jiang F."/>
            <person name="Liu H."/>
            <person name="Zhao H."/>
            <person name="Xu D."/>
            <person name="Zhang Y."/>
        </authorList>
    </citation>
    <scope>NUCLEOTIDE SEQUENCE [LARGE SCALE GENOMIC DNA]</scope>
    <source>
        <strain evidence="2">cv. Niubang</strain>
    </source>
</reference>
<keyword evidence="2" id="KW-1185">Reference proteome</keyword>
<protein>
    <submittedName>
        <fullName evidence="1">Uncharacterized protein</fullName>
    </submittedName>
</protein>
<reference evidence="2" key="1">
    <citation type="journal article" date="2022" name="Mol. Ecol. Resour.">
        <title>The genomes of chicory, endive, great burdock and yacon provide insights into Asteraceae palaeo-polyploidization history and plant inulin production.</title>
        <authorList>
            <person name="Fan W."/>
            <person name="Wang S."/>
            <person name="Wang H."/>
            <person name="Wang A."/>
            <person name="Jiang F."/>
            <person name="Liu H."/>
            <person name="Zhao H."/>
            <person name="Xu D."/>
            <person name="Zhang Y."/>
        </authorList>
    </citation>
    <scope>NUCLEOTIDE SEQUENCE [LARGE SCALE GENOMIC DNA]</scope>
    <source>
        <strain evidence="2">cv. Niubang</strain>
    </source>
</reference>
<sequence>MMSSKPGTKVPGVGLTGTEGSWEAHPGVRPRPGKYRSRESAGHGEPGTMAPGIRETREYPGKGLQRTGRRSMVPRWARSGVGIRDRMYRESVRAGNAQAKKPAWAGPGVHMEPVGSSGAGVVRVADDNSAGDVSGTVSGIVGDRASRVASAGVGVATVVCASGVASVVIEGSLDLGDSDLVIGGLAASDEVNSVEIEGPVSVVTSGT</sequence>
<dbReference type="Proteomes" id="UP001055879">
    <property type="component" value="Linkage Group LG15"/>
</dbReference>
<organism evidence="1 2">
    <name type="scientific">Arctium lappa</name>
    <name type="common">Greater burdock</name>
    <name type="synonym">Lappa major</name>
    <dbReference type="NCBI Taxonomy" id="4217"/>
    <lineage>
        <taxon>Eukaryota</taxon>
        <taxon>Viridiplantae</taxon>
        <taxon>Streptophyta</taxon>
        <taxon>Embryophyta</taxon>
        <taxon>Tracheophyta</taxon>
        <taxon>Spermatophyta</taxon>
        <taxon>Magnoliopsida</taxon>
        <taxon>eudicotyledons</taxon>
        <taxon>Gunneridae</taxon>
        <taxon>Pentapetalae</taxon>
        <taxon>asterids</taxon>
        <taxon>campanulids</taxon>
        <taxon>Asterales</taxon>
        <taxon>Asteraceae</taxon>
        <taxon>Carduoideae</taxon>
        <taxon>Cardueae</taxon>
        <taxon>Arctiinae</taxon>
        <taxon>Arctium</taxon>
    </lineage>
</organism>
<dbReference type="EMBL" id="CM042061">
    <property type="protein sequence ID" value="KAI3672415.1"/>
    <property type="molecule type" value="Genomic_DNA"/>
</dbReference>